<evidence type="ECO:0008006" key="3">
    <source>
        <dbReference type="Google" id="ProtNLM"/>
    </source>
</evidence>
<evidence type="ECO:0000313" key="2">
    <source>
        <dbReference type="Proteomes" id="UP000708338"/>
    </source>
</evidence>
<dbReference type="AlphaFoldDB" id="A0AA41K847"/>
<protein>
    <recommendedName>
        <fullName evidence="3">Carbohydrate kinase FGGY C-terminal domain-containing protein</fullName>
    </recommendedName>
</protein>
<dbReference type="Gene3D" id="3.30.420.40">
    <property type="match status" value="1"/>
</dbReference>
<dbReference type="Proteomes" id="UP000708338">
    <property type="component" value="Unassembled WGS sequence"/>
</dbReference>
<organism evidence="1 2">
    <name type="scientific">Enterocloster citroniae</name>
    <dbReference type="NCBI Taxonomy" id="358743"/>
    <lineage>
        <taxon>Bacteria</taxon>
        <taxon>Bacillati</taxon>
        <taxon>Bacillota</taxon>
        <taxon>Clostridia</taxon>
        <taxon>Lachnospirales</taxon>
        <taxon>Lachnospiraceae</taxon>
        <taxon>Enterocloster</taxon>
    </lineage>
</organism>
<name>A0AA41K847_9FIRM</name>
<dbReference type="EMBL" id="WQPS01000043">
    <property type="protein sequence ID" value="MBT9812170.1"/>
    <property type="molecule type" value="Genomic_DNA"/>
</dbReference>
<sequence>MQFQSDILDTPVLVPQVEELSGMGAAYAAGFGLGIYEQEVFGCLKYDRYDVKMDDQMREKMHHGWQEAVGRLVSR</sequence>
<gene>
    <name evidence="1" type="ORF">GPL26_21355</name>
</gene>
<comment type="caution">
    <text evidence="1">The sequence shown here is derived from an EMBL/GenBank/DDBJ whole genome shotgun (WGS) entry which is preliminary data.</text>
</comment>
<dbReference type="SUPFAM" id="SSF53067">
    <property type="entry name" value="Actin-like ATPase domain"/>
    <property type="match status" value="1"/>
</dbReference>
<reference evidence="1" key="1">
    <citation type="journal article" date="2021" name="Gut Microbes">
        <title>A synthetic consortium of 100 gut commensals modulates the composition and function in a colon model of the microbiome of elderly subjects.</title>
        <authorList>
            <person name="Perez M."/>
            <person name="Ntemiri A."/>
            <person name="Tan H."/>
            <person name="Harris H.M.B."/>
            <person name="Roager H.M."/>
            <person name="Ribiere C."/>
            <person name="O'Toole P.W."/>
        </authorList>
    </citation>
    <scope>NUCLEOTIDE SEQUENCE</scope>
    <source>
        <strain evidence="1">MCC335</strain>
    </source>
</reference>
<accession>A0AA41K847</accession>
<dbReference type="RefSeq" id="WP_117450563.1">
    <property type="nucleotide sequence ID" value="NZ_CABJDD010000002.1"/>
</dbReference>
<proteinExistence type="predicted"/>
<evidence type="ECO:0000313" key="1">
    <source>
        <dbReference type="EMBL" id="MBT9812170.1"/>
    </source>
</evidence>
<dbReference type="InterPro" id="IPR043129">
    <property type="entry name" value="ATPase_NBD"/>
</dbReference>